<dbReference type="Gene3D" id="1.10.357.140">
    <property type="entry name" value="UbiA prenyltransferase"/>
    <property type="match status" value="1"/>
</dbReference>
<feature type="transmembrane region" description="Helical" evidence="8">
    <location>
        <begin position="251"/>
        <end position="270"/>
    </location>
</feature>
<dbReference type="Proteomes" id="UP001464555">
    <property type="component" value="Unassembled WGS sequence"/>
</dbReference>
<evidence type="ECO:0000313" key="11">
    <source>
        <dbReference type="Proteomes" id="UP001464555"/>
    </source>
</evidence>
<evidence type="ECO:0000256" key="2">
    <source>
        <dbReference type="ARBA" id="ARBA00022428"/>
    </source>
</evidence>
<dbReference type="GO" id="GO:0046428">
    <property type="term" value="F:1,4-dihydroxy-2-naphthoate polyprenyltransferase activity"/>
    <property type="evidence" value="ECO:0007669"/>
    <property type="project" value="UniProtKB-EC"/>
</dbReference>
<keyword evidence="11" id="KW-1185">Reference proteome</keyword>
<dbReference type="EC" id="2.5.1.74" evidence="8 9"/>
<keyword evidence="4 8" id="KW-0808">Transferase</keyword>
<evidence type="ECO:0000256" key="1">
    <source>
        <dbReference type="ARBA" id="ARBA00004141"/>
    </source>
</evidence>
<proteinExistence type="inferred from homology"/>
<dbReference type="PIRSF" id="PIRSF005355">
    <property type="entry name" value="UBIAD1"/>
    <property type="match status" value="1"/>
</dbReference>
<feature type="transmembrane region" description="Helical" evidence="8">
    <location>
        <begin position="152"/>
        <end position="173"/>
    </location>
</feature>
<sequence length="302" mass="32859">MSNTKAWLQAARLRTLPLSVSGILVGSFYAYSKPEILFNGWILGFALLTTLGLQVLSNFANDYGDGVKGTDNENRIGPQRAIQSGAITVSAMKKGIIITALLTLATAITLIYLSFGKDNFTYSLLFFFLGLAAIAAAIKYTVGGSAYGYRGLGDIFVFIFFGLVSVIGCYFLFAKEIDPLIVLPAISIGLLSVAVLNLNNMRDQVSDAMSGKNTLVVKMGAENAKMYHYTIIVSALGLVLLFAILSNFKPLQYLFLIAYVPFIMHLRTVAKNTVPRSLDPELKKVALGTFFLSVLLCIVLQF</sequence>
<keyword evidence="5 8" id="KW-0812">Transmembrane</keyword>
<dbReference type="InterPro" id="IPR044878">
    <property type="entry name" value="UbiA_sf"/>
</dbReference>
<comment type="pathway">
    <text evidence="8">Quinol/quinone metabolism; menaquinone biosynthesis; menaquinol from 1,4-dihydroxy-2-naphthoate: step 1/2.</text>
</comment>
<dbReference type="InterPro" id="IPR000537">
    <property type="entry name" value="UbiA_prenyltransferase"/>
</dbReference>
<feature type="transmembrane region" description="Helical" evidence="8">
    <location>
        <begin position="179"/>
        <end position="199"/>
    </location>
</feature>
<organism evidence="10 11">
    <name type="scientific">Flavobacterium arundinis</name>
    <dbReference type="NCBI Taxonomy" id="3139143"/>
    <lineage>
        <taxon>Bacteria</taxon>
        <taxon>Pseudomonadati</taxon>
        <taxon>Bacteroidota</taxon>
        <taxon>Flavobacteriia</taxon>
        <taxon>Flavobacteriales</taxon>
        <taxon>Flavobacteriaceae</taxon>
        <taxon>Flavobacterium</taxon>
    </lineage>
</organism>
<reference evidence="10 11" key="1">
    <citation type="submission" date="2024-04" db="EMBL/GenBank/DDBJ databases">
        <title>Flavobacterium sp. DGU11 16S ribosomal RNA gene Genome sequencing and assembly.</title>
        <authorList>
            <person name="Park S."/>
        </authorList>
    </citation>
    <scope>NUCLEOTIDE SEQUENCE [LARGE SCALE GENOMIC DNA]</scope>
    <source>
        <strain evidence="10 11">DGU11</strain>
    </source>
</reference>
<evidence type="ECO:0000256" key="7">
    <source>
        <dbReference type="ARBA" id="ARBA00023136"/>
    </source>
</evidence>
<keyword evidence="7 8" id="KW-0472">Membrane</keyword>
<gene>
    <name evidence="8 10" type="primary">menA</name>
    <name evidence="10" type="ORF">AAEO56_08785</name>
</gene>
<keyword evidence="6 8" id="KW-1133">Transmembrane helix</keyword>
<comment type="subcellular location">
    <subcellularLocation>
        <location evidence="8">Cell membrane</location>
        <topology evidence="8">Multi-pass membrane protein</topology>
    </subcellularLocation>
    <subcellularLocation>
        <location evidence="1">Membrane</location>
        <topology evidence="1">Multi-pass membrane protein</topology>
    </subcellularLocation>
</comment>
<evidence type="ECO:0000256" key="4">
    <source>
        <dbReference type="ARBA" id="ARBA00022679"/>
    </source>
</evidence>
<dbReference type="Pfam" id="PF01040">
    <property type="entry name" value="UbiA"/>
    <property type="match status" value="1"/>
</dbReference>
<evidence type="ECO:0000256" key="8">
    <source>
        <dbReference type="HAMAP-Rule" id="MF_01937"/>
    </source>
</evidence>
<evidence type="ECO:0000256" key="3">
    <source>
        <dbReference type="ARBA" id="ARBA00022475"/>
    </source>
</evidence>
<evidence type="ECO:0000256" key="9">
    <source>
        <dbReference type="NCBIfam" id="TIGR00751"/>
    </source>
</evidence>
<comment type="catalytic activity">
    <reaction evidence="8">
        <text>an all-trans-polyprenyl diphosphate + 1,4-dihydroxy-2-naphthoate + H(+) = a 2-demethylmenaquinol + CO2 + diphosphate</text>
        <dbReference type="Rhea" id="RHEA:26478"/>
        <dbReference type="Rhea" id="RHEA-COMP:9563"/>
        <dbReference type="Rhea" id="RHEA-COMP:9564"/>
        <dbReference type="ChEBI" id="CHEBI:11173"/>
        <dbReference type="ChEBI" id="CHEBI:15378"/>
        <dbReference type="ChEBI" id="CHEBI:16526"/>
        <dbReference type="ChEBI" id="CHEBI:33019"/>
        <dbReference type="ChEBI" id="CHEBI:55437"/>
        <dbReference type="ChEBI" id="CHEBI:58914"/>
        <dbReference type="EC" id="2.5.1.74"/>
    </reaction>
</comment>
<dbReference type="InterPro" id="IPR004657">
    <property type="entry name" value="MenA"/>
</dbReference>
<dbReference type="HAMAP" id="MF_01937">
    <property type="entry name" value="MenA_1"/>
    <property type="match status" value="1"/>
</dbReference>
<feature type="transmembrane region" description="Helical" evidence="8">
    <location>
        <begin position="121"/>
        <end position="140"/>
    </location>
</feature>
<keyword evidence="2 8" id="KW-0474">Menaquinone biosynthesis</keyword>
<feature type="transmembrane region" description="Helical" evidence="8">
    <location>
        <begin position="36"/>
        <end position="56"/>
    </location>
</feature>
<keyword evidence="3 8" id="KW-1003">Cell membrane</keyword>
<dbReference type="PANTHER" id="PTHR13929:SF0">
    <property type="entry name" value="UBIA PRENYLTRANSFERASE DOMAIN-CONTAINING PROTEIN 1"/>
    <property type="match status" value="1"/>
</dbReference>
<accession>A0ABU9HW12</accession>
<feature type="transmembrane region" description="Helical" evidence="8">
    <location>
        <begin position="96"/>
        <end position="115"/>
    </location>
</feature>
<comment type="function">
    <text evidence="8">Conversion of 1,4-dihydroxy-2-naphthoate (DHNA) to demethylmenaquinone (DMK).</text>
</comment>
<evidence type="ECO:0000313" key="10">
    <source>
        <dbReference type="EMBL" id="MEL1244352.1"/>
    </source>
</evidence>
<evidence type="ECO:0000256" key="5">
    <source>
        <dbReference type="ARBA" id="ARBA00022692"/>
    </source>
</evidence>
<feature type="transmembrane region" description="Helical" evidence="8">
    <location>
        <begin position="282"/>
        <end position="301"/>
    </location>
</feature>
<protein>
    <recommendedName>
        <fullName evidence="8 9">1,4-dihydroxy-2-naphthoate octaprenyltransferase</fullName>
        <shortName evidence="8">DHNA-octaprenyltransferase</shortName>
        <ecNumber evidence="8 9">2.5.1.74</ecNumber>
    </recommendedName>
</protein>
<comment type="similarity">
    <text evidence="8">Belongs to the MenA family. Type 1 subfamily.</text>
</comment>
<comment type="caution">
    <text evidence="10">The sequence shown here is derived from an EMBL/GenBank/DDBJ whole genome shotgun (WGS) entry which is preliminary data.</text>
</comment>
<evidence type="ECO:0000256" key="6">
    <source>
        <dbReference type="ARBA" id="ARBA00022989"/>
    </source>
</evidence>
<dbReference type="EMBL" id="JBBYHR010000004">
    <property type="protein sequence ID" value="MEL1244352.1"/>
    <property type="molecule type" value="Genomic_DNA"/>
</dbReference>
<name>A0ABU9HW12_9FLAO</name>
<feature type="transmembrane region" description="Helical" evidence="8">
    <location>
        <begin position="226"/>
        <end position="245"/>
    </location>
</feature>
<dbReference type="NCBIfam" id="TIGR00751">
    <property type="entry name" value="menA"/>
    <property type="match status" value="1"/>
</dbReference>
<feature type="transmembrane region" description="Helical" evidence="8">
    <location>
        <begin position="12"/>
        <end position="30"/>
    </location>
</feature>
<dbReference type="PANTHER" id="PTHR13929">
    <property type="entry name" value="1,4-DIHYDROXY-2-NAPHTHOATE OCTAPRENYLTRANSFERASE"/>
    <property type="match status" value="1"/>
</dbReference>
<dbReference type="CDD" id="cd13962">
    <property type="entry name" value="PT_UbiA_UBIAD1"/>
    <property type="match status" value="1"/>
</dbReference>
<dbReference type="RefSeq" id="WP_341696669.1">
    <property type="nucleotide sequence ID" value="NZ_JBBYHR010000004.1"/>
</dbReference>
<dbReference type="InterPro" id="IPR026046">
    <property type="entry name" value="UBIAD1"/>
</dbReference>